<proteinExistence type="predicted"/>
<protein>
    <submittedName>
        <fullName evidence="2">Uncharacterized protein</fullName>
    </submittedName>
</protein>
<feature type="non-terminal residue" evidence="2">
    <location>
        <position position="1"/>
    </location>
</feature>
<organism evidence="2">
    <name type="scientific">marine metagenome</name>
    <dbReference type="NCBI Taxonomy" id="408172"/>
    <lineage>
        <taxon>unclassified sequences</taxon>
        <taxon>metagenomes</taxon>
        <taxon>ecological metagenomes</taxon>
    </lineage>
</organism>
<sequence length="167" mass="18455">VHSWIFSAACKLKPHVSEQTAFDLISAHSAGCGRRTDQREIWDAIHNASNNKLGASLATPKWPKVNNEQVEAITVNGGGLADLWEASPMRFEDNVPKTELLIDLLFPGNPLLCVGHAIKRFETKPREAWRGKLTDMQFVVPSPMSSDRGITQRGKPSARTKDNTGPR</sequence>
<dbReference type="AlphaFoldDB" id="A0A382KDU4"/>
<gene>
    <name evidence="2" type="ORF">METZ01_LOCUS275402</name>
</gene>
<feature type="non-terminal residue" evidence="2">
    <location>
        <position position="167"/>
    </location>
</feature>
<reference evidence="2" key="1">
    <citation type="submission" date="2018-05" db="EMBL/GenBank/DDBJ databases">
        <authorList>
            <person name="Lanie J.A."/>
            <person name="Ng W.-L."/>
            <person name="Kazmierczak K.M."/>
            <person name="Andrzejewski T.M."/>
            <person name="Davidsen T.M."/>
            <person name="Wayne K.J."/>
            <person name="Tettelin H."/>
            <person name="Glass J.I."/>
            <person name="Rusch D."/>
            <person name="Podicherti R."/>
            <person name="Tsui H.-C.T."/>
            <person name="Winkler M.E."/>
        </authorList>
    </citation>
    <scope>NUCLEOTIDE SEQUENCE</scope>
</reference>
<evidence type="ECO:0000256" key="1">
    <source>
        <dbReference type="SAM" id="MobiDB-lite"/>
    </source>
</evidence>
<dbReference type="EMBL" id="UINC01080003">
    <property type="protein sequence ID" value="SVC22548.1"/>
    <property type="molecule type" value="Genomic_DNA"/>
</dbReference>
<accession>A0A382KDU4</accession>
<name>A0A382KDU4_9ZZZZ</name>
<feature type="region of interest" description="Disordered" evidence="1">
    <location>
        <begin position="141"/>
        <end position="167"/>
    </location>
</feature>
<evidence type="ECO:0000313" key="2">
    <source>
        <dbReference type="EMBL" id="SVC22548.1"/>
    </source>
</evidence>